<keyword evidence="1" id="KW-0805">Transcription regulation</keyword>
<comment type="caution">
    <text evidence="5">The sequence shown here is derived from an EMBL/GenBank/DDBJ whole genome shotgun (WGS) entry which is preliminary data.</text>
</comment>
<keyword evidence="2" id="KW-0238">DNA-binding</keyword>
<evidence type="ECO:0000259" key="4">
    <source>
        <dbReference type="PROSITE" id="PS01124"/>
    </source>
</evidence>
<gene>
    <name evidence="5" type="ORF">WMO46_14220</name>
</gene>
<organism evidence="5 6">
    <name type="scientific">Alistipes intestinihominis</name>
    <dbReference type="NCBI Taxonomy" id="3133172"/>
    <lineage>
        <taxon>Bacteria</taxon>
        <taxon>Pseudomonadati</taxon>
        <taxon>Bacteroidota</taxon>
        <taxon>Bacteroidia</taxon>
        <taxon>Bacteroidales</taxon>
        <taxon>Rikenellaceae</taxon>
        <taxon>Alistipes</taxon>
    </lineage>
</organism>
<protein>
    <submittedName>
        <fullName evidence="5">Helix-turn-helix domain-containing protein</fullName>
    </submittedName>
</protein>
<evidence type="ECO:0000256" key="2">
    <source>
        <dbReference type="ARBA" id="ARBA00023125"/>
    </source>
</evidence>
<dbReference type="PANTHER" id="PTHR43280">
    <property type="entry name" value="ARAC-FAMILY TRANSCRIPTIONAL REGULATOR"/>
    <property type="match status" value="1"/>
</dbReference>
<keyword evidence="3" id="KW-0804">Transcription</keyword>
<evidence type="ECO:0000313" key="5">
    <source>
        <dbReference type="EMBL" id="MEQ2546100.1"/>
    </source>
</evidence>
<keyword evidence="6" id="KW-1185">Reference proteome</keyword>
<evidence type="ECO:0000256" key="3">
    <source>
        <dbReference type="ARBA" id="ARBA00023163"/>
    </source>
</evidence>
<dbReference type="SMART" id="SM00342">
    <property type="entry name" value="HTH_ARAC"/>
    <property type="match status" value="1"/>
</dbReference>
<dbReference type="Proteomes" id="UP001460202">
    <property type="component" value="Unassembled WGS sequence"/>
</dbReference>
<name>A0ABV1H0H3_9BACT</name>
<dbReference type="Gene3D" id="1.10.10.60">
    <property type="entry name" value="Homeodomain-like"/>
    <property type="match status" value="1"/>
</dbReference>
<dbReference type="PROSITE" id="PS01124">
    <property type="entry name" value="HTH_ARAC_FAMILY_2"/>
    <property type="match status" value="1"/>
</dbReference>
<feature type="domain" description="HTH araC/xylS-type" evidence="4">
    <location>
        <begin position="174"/>
        <end position="272"/>
    </location>
</feature>
<evidence type="ECO:0000256" key="1">
    <source>
        <dbReference type="ARBA" id="ARBA00023015"/>
    </source>
</evidence>
<dbReference type="InterPro" id="IPR018060">
    <property type="entry name" value="HTH_AraC"/>
</dbReference>
<dbReference type="PANTHER" id="PTHR43280:SF32">
    <property type="entry name" value="TRANSCRIPTIONAL REGULATORY PROTEIN"/>
    <property type="match status" value="1"/>
</dbReference>
<proteinExistence type="predicted"/>
<evidence type="ECO:0000313" key="6">
    <source>
        <dbReference type="Proteomes" id="UP001460202"/>
    </source>
</evidence>
<sequence>MERNREAEYRIGVSDLSGSLGSAIRTKGCLLLFCLQGRAIVSANLERRVFRRGDIAVIFPDTLFVVHGTGGDFRVRLIEISSALTDEVILPLSSVFFERIYNQPILPTTGEERILSETWNAHIDHCAQCSAAKSARMMIRNQLQNLFLAMEVKLVFDAPPGNIESIPSSRRLFNCFCKLVTENCYSQHEVKFYADKLCITPYYLSKITARITEATPKQLIDWQIVMEIKHLLTTTDMTIKEIANMFHFDSTSYLGRYFRRHTGMTPSEFRKR</sequence>
<dbReference type="InterPro" id="IPR009057">
    <property type="entry name" value="Homeodomain-like_sf"/>
</dbReference>
<dbReference type="RefSeq" id="WP_288661976.1">
    <property type="nucleotide sequence ID" value="NZ_JBBMFL010000021.1"/>
</dbReference>
<reference evidence="5 6" key="1">
    <citation type="submission" date="2024-03" db="EMBL/GenBank/DDBJ databases">
        <title>Human intestinal bacterial collection.</title>
        <authorList>
            <person name="Pauvert C."/>
            <person name="Hitch T.C.A."/>
            <person name="Clavel T."/>
        </authorList>
    </citation>
    <scope>NUCLEOTIDE SEQUENCE [LARGE SCALE GENOMIC DNA]</scope>
    <source>
        <strain evidence="5 6">CLA-KB-H122</strain>
    </source>
</reference>
<dbReference type="EMBL" id="JBBMFL010000021">
    <property type="protein sequence ID" value="MEQ2546100.1"/>
    <property type="molecule type" value="Genomic_DNA"/>
</dbReference>
<dbReference type="SUPFAM" id="SSF46689">
    <property type="entry name" value="Homeodomain-like"/>
    <property type="match status" value="1"/>
</dbReference>
<accession>A0ABV1H0H3</accession>
<dbReference type="Pfam" id="PF12833">
    <property type="entry name" value="HTH_18"/>
    <property type="match status" value="1"/>
</dbReference>